<organism evidence="2 3">
    <name type="scientific">Desulforamulus putei DSM 12395</name>
    <dbReference type="NCBI Taxonomy" id="1121429"/>
    <lineage>
        <taxon>Bacteria</taxon>
        <taxon>Bacillati</taxon>
        <taxon>Bacillota</taxon>
        <taxon>Clostridia</taxon>
        <taxon>Eubacteriales</taxon>
        <taxon>Peptococcaceae</taxon>
        <taxon>Desulforamulus</taxon>
    </lineage>
</organism>
<evidence type="ECO:0000313" key="3">
    <source>
        <dbReference type="Proteomes" id="UP000184148"/>
    </source>
</evidence>
<feature type="transmembrane region" description="Helical" evidence="1">
    <location>
        <begin position="92"/>
        <end position="118"/>
    </location>
</feature>
<dbReference type="AlphaFoldDB" id="A0A1M4U4C4"/>
<proteinExistence type="predicted"/>
<dbReference type="STRING" id="1121429.SAMN02745133_00574"/>
<gene>
    <name evidence="2" type="ORF">SAMN02745133_00574</name>
</gene>
<keyword evidence="3" id="KW-1185">Reference proteome</keyword>
<feature type="transmembrane region" description="Helical" evidence="1">
    <location>
        <begin position="58"/>
        <end position="80"/>
    </location>
</feature>
<accession>A0A1M4U4C4</accession>
<dbReference type="Proteomes" id="UP000184148">
    <property type="component" value="Unassembled WGS sequence"/>
</dbReference>
<keyword evidence="1" id="KW-1133">Transmembrane helix</keyword>
<keyword evidence="1" id="KW-0812">Transmembrane</keyword>
<reference evidence="3" key="1">
    <citation type="submission" date="2016-11" db="EMBL/GenBank/DDBJ databases">
        <authorList>
            <person name="Varghese N."/>
            <person name="Submissions S."/>
        </authorList>
    </citation>
    <scope>NUCLEOTIDE SEQUENCE [LARGE SCALE GENOMIC DNA]</scope>
    <source>
        <strain evidence="3">DSM 12395</strain>
    </source>
</reference>
<protein>
    <submittedName>
        <fullName evidence="2">Uncharacterized protein</fullName>
    </submittedName>
</protein>
<feature type="transmembrane region" description="Helical" evidence="1">
    <location>
        <begin position="12"/>
        <end position="30"/>
    </location>
</feature>
<evidence type="ECO:0000256" key="1">
    <source>
        <dbReference type="SAM" id="Phobius"/>
    </source>
</evidence>
<evidence type="ECO:0000313" key="2">
    <source>
        <dbReference type="EMBL" id="SHE51503.1"/>
    </source>
</evidence>
<feature type="transmembrane region" description="Helical" evidence="1">
    <location>
        <begin position="35"/>
        <end position="52"/>
    </location>
</feature>
<sequence>MGACFLYKGNYFIPIASLAIGISLGSFIMAMKVSFIWGAAIISIIGCIMDGSDMILTIASLVFWSLMIFTMFFCISELCIMSIMTGIIFSELMILVIDWLASGELMASIIMSGFWFIIPAV</sequence>
<keyword evidence="1" id="KW-0472">Membrane</keyword>
<name>A0A1M4U4C4_9FIRM</name>
<dbReference type="EMBL" id="FQUY01000002">
    <property type="protein sequence ID" value="SHE51503.1"/>
    <property type="molecule type" value="Genomic_DNA"/>
</dbReference>